<keyword evidence="5" id="KW-1185">Reference proteome</keyword>
<accession>A0A940NKW3</accession>
<dbReference type="InterPro" id="IPR041489">
    <property type="entry name" value="PDZ_6"/>
</dbReference>
<comment type="caution">
    <text evidence="4">The sequence shown here is derived from an EMBL/GenBank/DDBJ whole genome shotgun (WGS) entry which is preliminary data.</text>
</comment>
<dbReference type="EMBL" id="JAGIYQ010000002">
    <property type="protein sequence ID" value="MBP0724401.1"/>
    <property type="molecule type" value="Genomic_DNA"/>
</dbReference>
<reference evidence="4" key="1">
    <citation type="submission" date="2021-04" db="EMBL/GenBank/DDBJ databases">
        <title>Genome seq and assembly of Bacillus sp.</title>
        <authorList>
            <person name="Chhetri G."/>
        </authorList>
    </citation>
    <scope>NUCLEOTIDE SEQUENCE</scope>
    <source>
        <strain evidence="4">RG28</strain>
    </source>
</reference>
<dbReference type="SUPFAM" id="SSF50494">
    <property type="entry name" value="Trypsin-like serine proteases"/>
    <property type="match status" value="1"/>
</dbReference>
<keyword evidence="2" id="KW-0812">Transmembrane</keyword>
<dbReference type="PROSITE" id="PS51494">
    <property type="entry name" value="SPOIVB"/>
    <property type="match status" value="1"/>
</dbReference>
<dbReference type="GO" id="GO:0008236">
    <property type="term" value="F:serine-type peptidase activity"/>
    <property type="evidence" value="ECO:0007669"/>
    <property type="project" value="UniProtKB-KW"/>
</dbReference>
<dbReference type="AlphaFoldDB" id="A0A940NKW3"/>
<dbReference type="InterPro" id="IPR001478">
    <property type="entry name" value="PDZ"/>
</dbReference>
<name>A0A940NKW3_9BACI</name>
<dbReference type="InterPro" id="IPR008763">
    <property type="entry name" value="Peptidase_S55"/>
</dbReference>
<dbReference type="Gene3D" id="2.30.42.10">
    <property type="match status" value="1"/>
</dbReference>
<feature type="transmembrane region" description="Helical" evidence="2">
    <location>
        <begin position="12"/>
        <end position="29"/>
    </location>
</feature>
<organism evidence="4 5">
    <name type="scientific">Gottfriedia endophytica</name>
    <dbReference type="NCBI Taxonomy" id="2820819"/>
    <lineage>
        <taxon>Bacteria</taxon>
        <taxon>Bacillati</taxon>
        <taxon>Bacillota</taxon>
        <taxon>Bacilli</taxon>
        <taxon>Bacillales</taxon>
        <taxon>Bacillaceae</taxon>
        <taxon>Gottfriedia</taxon>
    </lineage>
</organism>
<protein>
    <submittedName>
        <fullName evidence="4">SpoIVB peptidase</fullName>
        <ecNumber evidence="4">3.4.21.116</ecNumber>
    </submittedName>
</protein>
<dbReference type="NCBIfam" id="TIGR02860">
    <property type="entry name" value="spore_IV_B"/>
    <property type="match status" value="1"/>
</dbReference>
<dbReference type="InterPro" id="IPR036034">
    <property type="entry name" value="PDZ_sf"/>
</dbReference>
<dbReference type="Pfam" id="PF17820">
    <property type="entry name" value="PDZ_6"/>
    <property type="match status" value="1"/>
</dbReference>
<keyword evidence="4" id="KW-0378">Hydrolase</keyword>
<feature type="domain" description="Peptidase S55" evidence="3">
    <location>
        <begin position="180"/>
        <end position="419"/>
    </location>
</feature>
<dbReference type="Proteomes" id="UP000682134">
    <property type="component" value="Unassembled WGS sequence"/>
</dbReference>
<keyword evidence="2" id="KW-0472">Membrane</keyword>
<dbReference type="InterPro" id="IPR014219">
    <property type="entry name" value="SpoIVB"/>
</dbReference>
<dbReference type="SMART" id="SM00228">
    <property type="entry name" value="PDZ"/>
    <property type="match status" value="1"/>
</dbReference>
<dbReference type="InterPro" id="IPR009003">
    <property type="entry name" value="Peptidase_S1_PA"/>
</dbReference>
<keyword evidence="1" id="KW-0645">Protease</keyword>
<evidence type="ECO:0000313" key="4">
    <source>
        <dbReference type="EMBL" id="MBP0724401.1"/>
    </source>
</evidence>
<keyword evidence="1" id="KW-0720">Serine protease</keyword>
<evidence type="ECO:0000256" key="2">
    <source>
        <dbReference type="SAM" id="Phobius"/>
    </source>
</evidence>
<dbReference type="SUPFAM" id="SSF50156">
    <property type="entry name" value="PDZ domain-like"/>
    <property type="match status" value="1"/>
</dbReference>
<evidence type="ECO:0000313" key="5">
    <source>
        <dbReference type="Proteomes" id="UP000682134"/>
    </source>
</evidence>
<proteinExistence type="predicted"/>
<keyword evidence="2" id="KW-1133">Transmembrane helix</keyword>
<dbReference type="EC" id="3.4.21.116" evidence="4"/>
<dbReference type="Pfam" id="PF05580">
    <property type="entry name" value="Peptidase_S55"/>
    <property type="match status" value="1"/>
</dbReference>
<gene>
    <name evidence="4" type="primary">spoIVB</name>
    <name evidence="4" type="ORF">J5Y03_04270</name>
</gene>
<evidence type="ECO:0000259" key="3">
    <source>
        <dbReference type="PROSITE" id="PS51494"/>
    </source>
</evidence>
<sequence>MFVINFVKNKFLNVVLLFSICFIGVVYHTQQMKVLSSSEISKKKTLNQQNSNKYKTVYQENKIKSSNILNSVNNRETYFENGSLKANSNNKVHSNIKIIPGGQSIGVKLNSVGVLVVGHHLILTEDGQKSPGEIAGIQIGDMIIKMNETNIEKMADVLPFIQQAGKNGAPIHITVKREGKYLNKILKPLKDKNQDSYRIGLYIRDSASGIGTMTFIDPKTLKYGALGHVISDSDTKKAIEVENGKILYSTVTSIDKGTDGSPGEKIAHFAAERGTIGDITTNSPYGIFGKVNEKINNGIYSKPIPIALSDEVKEGPAKILTVIHDNKVEAFDIQIISSIKQKFPSTKGLILKVTDQRLLKETGGIVQGMSGSPIIQNGKLIGAVTHVFVNDSTSGYGVHIEWMLNEAKLPIYDYSESEEKNIAS</sequence>
<evidence type="ECO:0000256" key="1">
    <source>
        <dbReference type="ARBA" id="ARBA00022825"/>
    </source>
</evidence>